<feature type="domain" description="DUF4789" evidence="3">
    <location>
        <begin position="131"/>
        <end position="199"/>
    </location>
</feature>
<dbReference type="PANTHER" id="PTHR21177">
    <property type="entry name" value="IP06524P-RELATED"/>
    <property type="match status" value="1"/>
</dbReference>
<feature type="signal peptide" evidence="2">
    <location>
        <begin position="1"/>
        <end position="27"/>
    </location>
</feature>
<comment type="caution">
    <text evidence="4">The sequence shown here is derived from an EMBL/GenBank/DDBJ whole genome shotgun (WGS) entry which is preliminary data.</text>
</comment>
<protein>
    <recommendedName>
        <fullName evidence="3">DUF4789 domain-containing protein</fullName>
    </recommendedName>
</protein>
<keyword evidence="2" id="KW-0732">Signal</keyword>
<gene>
    <name evidence="4" type="ORF">FJT64_021737</name>
</gene>
<organism evidence="4 5">
    <name type="scientific">Amphibalanus amphitrite</name>
    <name type="common">Striped barnacle</name>
    <name type="synonym">Balanus amphitrite</name>
    <dbReference type="NCBI Taxonomy" id="1232801"/>
    <lineage>
        <taxon>Eukaryota</taxon>
        <taxon>Metazoa</taxon>
        <taxon>Ecdysozoa</taxon>
        <taxon>Arthropoda</taxon>
        <taxon>Crustacea</taxon>
        <taxon>Multicrustacea</taxon>
        <taxon>Cirripedia</taxon>
        <taxon>Thoracica</taxon>
        <taxon>Thoracicalcarea</taxon>
        <taxon>Balanomorpha</taxon>
        <taxon>Balanoidea</taxon>
        <taxon>Balanidae</taxon>
        <taxon>Amphibalaninae</taxon>
        <taxon>Amphibalanus</taxon>
    </lineage>
</organism>
<evidence type="ECO:0000256" key="2">
    <source>
        <dbReference type="SAM" id="SignalP"/>
    </source>
</evidence>
<reference evidence="4 5" key="1">
    <citation type="submission" date="2019-07" db="EMBL/GenBank/DDBJ databases">
        <title>Draft genome assembly of a fouling barnacle, Amphibalanus amphitrite (Darwin, 1854): The first reference genome for Thecostraca.</title>
        <authorList>
            <person name="Kim W."/>
        </authorList>
    </citation>
    <scope>NUCLEOTIDE SEQUENCE [LARGE SCALE GENOMIC DNA]</scope>
    <source>
        <strain evidence="4">SNU_AA5</strain>
        <tissue evidence="4">Soma without cirri and trophi</tissue>
    </source>
</reference>
<evidence type="ECO:0000259" key="3">
    <source>
        <dbReference type="Pfam" id="PF16033"/>
    </source>
</evidence>
<dbReference type="OrthoDB" id="6328618at2759"/>
<dbReference type="Pfam" id="PF16033">
    <property type="entry name" value="DUF4789"/>
    <property type="match status" value="2"/>
</dbReference>
<feature type="domain" description="DUF4789" evidence="3">
    <location>
        <begin position="239"/>
        <end position="287"/>
    </location>
</feature>
<dbReference type="InterPro" id="IPR031993">
    <property type="entry name" value="DUF4789"/>
</dbReference>
<keyword evidence="5" id="KW-1185">Reference proteome</keyword>
<evidence type="ECO:0000256" key="1">
    <source>
        <dbReference type="SAM" id="MobiDB-lite"/>
    </source>
</evidence>
<feature type="region of interest" description="Disordered" evidence="1">
    <location>
        <begin position="514"/>
        <end position="537"/>
    </location>
</feature>
<name>A0A6A4WWQ2_AMPAM</name>
<dbReference type="EMBL" id="VIIS01000626">
    <property type="protein sequence ID" value="KAF0306838.1"/>
    <property type="molecule type" value="Genomic_DNA"/>
</dbReference>
<dbReference type="AlphaFoldDB" id="A0A6A4WWQ2"/>
<proteinExistence type="predicted"/>
<dbReference type="Proteomes" id="UP000440578">
    <property type="component" value="Unassembled WGS sequence"/>
</dbReference>
<feature type="region of interest" description="Disordered" evidence="1">
    <location>
        <begin position="417"/>
        <end position="439"/>
    </location>
</feature>
<feature type="compositionally biased region" description="Pro residues" evidence="1">
    <location>
        <begin position="423"/>
        <end position="435"/>
    </location>
</feature>
<accession>A0A6A4WWQ2</accession>
<evidence type="ECO:0000313" key="4">
    <source>
        <dbReference type="EMBL" id="KAF0306838.1"/>
    </source>
</evidence>
<sequence>MTSARPRGARVALTLALWMCAVSLALSAPYGQTTGGVSDQPSAGATTAGSLSEQISACRRRGNLFAYYQPLSRCMALLDEEASPCPEPGAVLVLNATTHEASCLRLPCAESQVLLADGRCHEKWTVCSGRENMELVLLETGLGACDCRDGHVFWPTDGRCHAVYSRGPCALGEHLVWVDGTARCEATPCGEGHVPWHGQCVPNAGHGCLDSKHGHLRLNAATLKYQCTLRCPDAMVEVGLDCYKLYSRGPCAVGEYVEPVRGTRYGRCAPNPCDKDGLLPWAGKCWQRGQACGVEDDDDWEETPTMSSRTTRAPPSLAMAYSDIYPGTAADSAAPKRAPGTTAGAVASQSVERVSISATVTVSGSTPPSASTTSSSSSTVTTTTVVPTPESTTRSSLPLHLQYLLGNAPDLDQLPFMRHRRPPPPPVHLPPPPVTRPRAPSASVSEALLARRSLVPPPPPSASSGLLELLSLPAFHGQASEPSVSSLPAPMLPEVQYTYDGKMIRNPLYRDRRRRRAVSAAAPTPEPAPSSAPTAAPGAGTRIMVHPDTRQVTCTADVLLAPPHSYAHFKCRPGSRRDALGECHHGGSTYGELHPRRCPHGMRHNRLTGQCRPAA</sequence>
<evidence type="ECO:0000313" key="5">
    <source>
        <dbReference type="Proteomes" id="UP000440578"/>
    </source>
</evidence>
<feature type="chain" id="PRO_5025669318" description="DUF4789 domain-containing protein" evidence="2">
    <location>
        <begin position="28"/>
        <end position="615"/>
    </location>
</feature>
<feature type="region of interest" description="Disordered" evidence="1">
    <location>
        <begin position="359"/>
        <end position="394"/>
    </location>
</feature>